<dbReference type="Proteomes" id="UP001633002">
    <property type="component" value="Unassembled WGS sequence"/>
</dbReference>
<feature type="region of interest" description="Disordered" evidence="1">
    <location>
        <begin position="286"/>
        <end position="355"/>
    </location>
</feature>
<keyword evidence="3" id="KW-1185">Reference proteome</keyword>
<gene>
    <name evidence="2" type="ORF">R1sor_009003</name>
</gene>
<evidence type="ECO:0000256" key="1">
    <source>
        <dbReference type="SAM" id="MobiDB-lite"/>
    </source>
</evidence>
<reference evidence="2 3" key="1">
    <citation type="submission" date="2024-09" db="EMBL/GenBank/DDBJ databases">
        <title>Chromosome-scale assembly of Riccia sorocarpa.</title>
        <authorList>
            <person name="Paukszto L."/>
        </authorList>
    </citation>
    <scope>NUCLEOTIDE SEQUENCE [LARGE SCALE GENOMIC DNA]</scope>
    <source>
        <strain evidence="2">LP-2024</strain>
        <tissue evidence="2">Aerial parts of the thallus</tissue>
    </source>
</reference>
<organism evidence="2 3">
    <name type="scientific">Riccia sorocarpa</name>
    <dbReference type="NCBI Taxonomy" id="122646"/>
    <lineage>
        <taxon>Eukaryota</taxon>
        <taxon>Viridiplantae</taxon>
        <taxon>Streptophyta</taxon>
        <taxon>Embryophyta</taxon>
        <taxon>Marchantiophyta</taxon>
        <taxon>Marchantiopsida</taxon>
        <taxon>Marchantiidae</taxon>
        <taxon>Marchantiales</taxon>
        <taxon>Ricciaceae</taxon>
        <taxon>Riccia</taxon>
    </lineage>
</organism>
<accession>A0ABD3H7D4</accession>
<protein>
    <submittedName>
        <fullName evidence="2">Uncharacterized protein</fullName>
    </submittedName>
</protein>
<dbReference type="EMBL" id="JBJQOH010000005">
    <property type="protein sequence ID" value="KAL3686429.1"/>
    <property type="molecule type" value="Genomic_DNA"/>
</dbReference>
<sequence length="355" mass="39445">MDHSVSSCRHVPQEQVTERPGYSKTAELLRGDESDHRGYISPVNVNADDAEESMEIERKMERLMQVIRRDRENEMDREEEMEISDKGSSKTPAAVEEGAVNRPDGGHHHEPIYGCRFSTAWWLEMAMSYMFDVEKKLVPGLQSKSPVVRHAICSAHASLRLARDSAFRAMGELSAFPAQTGVSADDANGAASVNPPCRRIRAVPVHGMIDVQTSLFEDGGRDCTAFGWWIAYEDGGVRSAEEARRGGSAISPAEEEVAAEAVDDFQYIMRHNKFLDAELRKLKREMHTRKRGRNKTVSDGPSDSIESESDGEIRSLKEFRRIGMSAPRIPIKRSDVDAAPPANRSESSGGGPRDE</sequence>
<feature type="compositionally biased region" description="Basic and acidic residues" evidence="1">
    <location>
        <begin position="311"/>
        <end position="321"/>
    </location>
</feature>
<comment type="caution">
    <text evidence="2">The sequence shown here is derived from an EMBL/GenBank/DDBJ whole genome shotgun (WGS) entry which is preliminary data.</text>
</comment>
<evidence type="ECO:0000313" key="3">
    <source>
        <dbReference type="Proteomes" id="UP001633002"/>
    </source>
</evidence>
<feature type="region of interest" description="Disordered" evidence="1">
    <location>
        <begin position="72"/>
        <end position="94"/>
    </location>
</feature>
<evidence type="ECO:0000313" key="2">
    <source>
        <dbReference type="EMBL" id="KAL3686429.1"/>
    </source>
</evidence>
<name>A0ABD3H7D4_9MARC</name>
<feature type="compositionally biased region" description="Basic and acidic residues" evidence="1">
    <location>
        <begin position="27"/>
        <end position="38"/>
    </location>
</feature>
<dbReference type="AlphaFoldDB" id="A0ABD3H7D4"/>
<proteinExistence type="predicted"/>
<feature type="region of interest" description="Disordered" evidence="1">
    <location>
        <begin position="1"/>
        <end position="52"/>
    </location>
</feature>